<evidence type="ECO:0000313" key="2">
    <source>
        <dbReference type="Proteomes" id="UP001054252"/>
    </source>
</evidence>
<comment type="caution">
    <text evidence="1">The sequence shown here is derived from an EMBL/GenBank/DDBJ whole genome shotgun (WGS) entry which is preliminary data.</text>
</comment>
<sequence>MIKGEVMILYVPGKQRRKSDYSGPFLFLRKPFGLT</sequence>
<accession>A0AAV5LG78</accession>
<organism evidence="1 2">
    <name type="scientific">Rubroshorea leprosula</name>
    <dbReference type="NCBI Taxonomy" id="152421"/>
    <lineage>
        <taxon>Eukaryota</taxon>
        <taxon>Viridiplantae</taxon>
        <taxon>Streptophyta</taxon>
        <taxon>Embryophyta</taxon>
        <taxon>Tracheophyta</taxon>
        <taxon>Spermatophyta</taxon>
        <taxon>Magnoliopsida</taxon>
        <taxon>eudicotyledons</taxon>
        <taxon>Gunneridae</taxon>
        <taxon>Pentapetalae</taxon>
        <taxon>rosids</taxon>
        <taxon>malvids</taxon>
        <taxon>Malvales</taxon>
        <taxon>Dipterocarpaceae</taxon>
        <taxon>Rubroshorea</taxon>
    </lineage>
</organism>
<evidence type="ECO:0000313" key="1">
    <source>
        <dbReference type="EMBL" id="GKV36033.1"/>
    </source>
</evidence>
<reference evidence="1 2" key="1">
    <citation type="journal article" date="2021" name="Commun. Biol.">
        <title>The genome of Shorea leprosula (Dipterocarpaceae) highlights the ecological relevance of drought in aseasonal tropical rainforests.</title>
        <authorList>
            <person name="Ng K.K.S."/>
            <person name="Kobayashi M.J."/>
            <person name="Fawcett J.A."/>
            <person name="Hatakeyama M."/>
            <person name="Paape T."/>
            <person name="Ng C.H."/>
            <person name="Ang C.C."/>
            <person name="Tnah L.H."/>
            <person name="Lee C.T."/>
            <person name="Nishiyama T."/>
            <person name="Sese J."/>
            <person name="O'Brien M.J."/>
            <person name="Copetti D."/>
            <person name="Mohd Noor M.I."/>
            <person name="Ong R.C."/>
            <person name="Putra M."/>
            <person name="Sireger I.Z."/>
            <person name="Indrioko S."/>
            <person name="Kosugi Y."/>
            <person name="Izuno A."/>
            <person name="Isagi Y."/>
            <person name="Lee S.L."/>
            <person name="Shimizu K.K."/>
        </authorList>
    </citation>
    <scope>NUCLEOTIDE SEQUENCE [LARGE SCALE GENOMIC DNA]</scope>
    <source>
        <strain evidence="1">214</strain>
    </source>
</reference>
<proteinExistence type="predicted"/>
<dbReference type="AlphaFoldDB" id="A0AAV5LG78"/>
<dbReference type="EMBL" id="BPVZ01000114">
    <property type="protein sequence ID" value="GKV36033.1"/>
    <property type="molecule type" value="Genomic_DNA"/>
</dbReference>
<gene>
    <name evidence="1" type="ORF">SLEP1_g44212</name>
</gene>
<name>A0AAV5LG78_9ROSI</name>
<dbReference type="Proteomes" id="UP001054252">
    <property type="component" value="Unassembled WGS sequence"/>
</dbReference>
<keyword evidence="2" id="KW-1185">Reference proteome</keyword>
<protein>
    <submittedName>
        <fullName evidence="1">Uncharacterized protein</fullName>
    </submittedName>
</protein>